<organism evidence="5 6">
    <name type="scientific">Caenorhabditis japonica</name>
    <dbReference type="NCBI Taxonomy" id="281687"/>
    <lineage>
        <taxon>Eukaryota</taxon>
        <taxon>Metazoa</taxon>
        <taxon>Ecdysozoa</taxon>
        <taxon>Nematoda</taxon>
        <taxon>Chromadorea</taxon>
        <taxon>Rhabditida</taxon>
        <taxon>Rhabditina</taxon>
        <taxon>Rhabditomorpha</taxon>
        <taxon>Rhabditoidea</taxon>
        <taxon>Rhabditidae</taxon>
        <taxon>Peloderinae</taxon>
        <taxon>Caenorhabditis</taxon>
    </lineage>
</organism>
<evidence type="ECO:0000256" key="4">
    <source>
        <dbReference type="SAM" id="MobiDB-lite"/>
    </source>
</evidence>
<evidence type="ECO:0000256" key="1">
    <source>
        <dbReference type="ARBA" id="ARBA00004329"/>
    </source>
</evidence>
<evidence type="ECO:0000256" key="2">
    <source>
        <dbReference type="ARBA" id="ARBA00007341"/>
    </source>
</evidence>
<dbReference type="PANTHER" id="PTHR13430:SF4">
    <property type="entry name" value="AUTOPHAGY-RELATED PROTEIN 13"/>
    <property type="match status" value="1"/>
</dbReference>
<feature type="region of interest" description="Disordered" evidence="4">
    <location>
        <begin position="279"/>
        <end position="307"/>
    </location>
</feature>
<accession>A0A8R1IBD5</accession>
<dbReference type="PANTHER" id="PTHR13430">
    <property type="match status" value="1"/>
</dbReference>
<keyword evidence="3" id="KW-0072">Autophagy</keyword>
<dbReference type="EnsemblMetazoa" id="CJA28192.1">
    <property type="protein sequence ID" value="CJA28192.1"/>
    <property type="gene ID" value="WBGene00183766"/>
</dbReference>
<dbReference type="GO" id="GO:1990316">
    <property type="term" value="C:Atg1/ULK1 kinase complex"/>
    <property type="evidence" value="ECO:0007669"/>
    <property type="project" value="TreeGrafter"/>
</dbReference>
<proteinExistence type="inferred from homology"/>
<feature type="compositionally biased region" description="Polar residues" evidence="4">
    <location>
        <begin position="279"/>
        <end position="293"/>
    </location>
</feature>
<dbReference type="GO" id="GO:0034727">
    <property type="term" value="P:piecemeal microautophagy of the nucleus"/>
    <property type="evidence" value="ECO:0007669"/>
    <property type="project" value="TreeGrafter"/>
</dbReference>
<evidence type="ECO:0000313" key="6">
    <source>
        <dbReference type="Proteomes" id="UP000005237"/>
    </source>
</evidence>
<dbReference type="Proteomes" id="UP000005237">
    <property type="component" value="Unassembled WGS sequence"/>
</dbReference>
<dbReference type="GO" id="GO:0000407">
    <property type="term" value="C:phagophore assembly site"/>
    <property type="evidence" value="ECO:0007669"/>
    <property type="project" value="UniProtKB-SubCell"/>
</dbReference>
<feature type="compositionally biased region" description="Polar residues" evidence="4">
    <location>
        <begin position="209"/>
        <end position="221"/>
    </location>
</feature>
<sequence length="333" mass="37529">SRLGEEIESKCMTVAEGQDWFNMRIDELGEISAYLKSNIQNYPPFGTLTLEFLLYTPSGQCLPLESWVLSATKTTEKEDGCPLNELYHQMSTLLRSAVVSSRMTPMHRLYVKKQNLESFIIMYRVFENDDSSDMGKDKKSRKIGELVSQYGNITLELHYRTSMHFEEPEIAPETPTDENDVEKIDVKTESPTRPVPIVDAKKPRRASGSVESPNSGGTSASREAAPRFILGQSTSSEDSRHSDFPHSYEEDHKPCLADLRNHSFPFVNLLQSAYNPANGTKKNYSSTSLNTTQKAVPEEEENVEKPAVEKVAESFRAAKISEAVLEEDEEEEE</sequence>
<dbReference type="FunFam" id="3.30.900.10:FF:000017">
    <property type="entry name" value="Autophagy-related protein 13"/>
    <property type="match status" value="1"/>
</dbReference>
<name>A0A8R1IBD5_CAEJA</name>
<dbReference type="InterPro" id="IPR036570">
    <property type="entry name" value="HORMA_dom_sf"/>
</dbReference>
<reference evidence="5" key="2">
    <citation type="submission" date="2022-06" db="UniProtKB">
        <authorList>
            <consortium name="EnsemblMetazoa"/>
        </authorList>
    </citation>
    <scope>IDENTIFICATION</scope>
    <source>
        <strain evidence="5">DF5081</strain>
    </source>
</reference>
<dbReference type="InterPro" id="IPR040182">
    <property type="entry name" value="ATG13"/>
</dbReference>
<comment type="similarity">
    <text evidence="2">Belongs to the ATG13 family. Metazoan subfamily.</text>
</comment>
<evidence type="ECO:0000313" key="5">
    <source>
        <dbReference type="EnsemblMetazoa" id="CJA28192.1"/>
    </source>
</evidence>
<keyword evidence="6" id="KW-1185">Reference proteome</keyword>
<protein>
    <submittedName>
        <fullName evidence="5">Autophagy-related protein 13</fullName>
    </submittedName>
</protein>
<reference evidence="6" key="1">
    <citation type="submission" date="2010-08" db="EMBL/GenBank/DDBJ databases">
        <authorList>
            <consortium name="Caenorhabditis japonica Sequencing Consortium"/>
            <person name="Wilson R.K."/>
        </authorList>
    </citation>
    <scope>NUCLEOTIDE SEQUENCE [LARGE SCALE GENOMIC DNA]</scope>
    <source>
        <strain evidence="6">DF5081</strain>
    </source>
</reference>
<dbReference type="GO" id="GO:0005829">
    <property type="term" value="C:cytosol"/>
    <property type="evidence" value="ECO:0007669"/>
    <property type="project" value="TreeGrafter"/>
</dbReference>
<feature type="compositionally biased region" description="Basic and acidic residues" evidence="4">
    <location>
        <begin position="181"/>
        <end position="190"/>
    </location>
</feature>
<dbReference type="Gene3D" id="3.30.900.10">
    <property type="entry name" value="HORMA domain"/>
    <property type="match status" value="1"/>
</dbReference>
<feature type="region of interest" description="Disordered" evidence="4">
    <location>
        <begin position="169"/>
        <end position="225"/>
    </location>
</feature>
<comment type="subcellular location">
    <subcellularLocation>
        <location evidence="1">Preautophagosomal structure</location>
    </subcellularLocation>
</comment>
<dbReference type="AlphaFoldDB" id="A0A8R1IBD5"/>
<evidence type="ECO:0000256" key="3">
    <source>
        <dbReference type="ARBA" id="ARBA00023006"/>
    </source>
</evidence>
<dbReference type="GO" id="GO:0034497">
    <property type="term" value="P:protein localization to phagophore assembly site"/>
    <property type="evidence" value="ECO:0007669"/>
    <property type="project" value="TreeGrafter"/>
</dbReference>
<dbReference type="GO" id="GO:0000423">
    <property type="term" value="P:mitophagy"/>
    <property type="evidence" value="ECO:0007669"/>
    <property type="project" value="TreeGrafter"/>
</dbReference>